<feature type="domain" description="Disease resistance R13L4/SHOC-2-like LRR" evidence="10">
    <location>
        <begin position="92"/>
        <end position="183"/>
    </location>
</feature>
<dbReference type="EMBL" id="RWGY01000029">
    <property type="protein sequence ID" value="TVU20538.1"/>
    <property type="molecule type" value="Genomic_DNA"/>
</dbReference>
<feature type="chain" id="PRO_5023861297" evidence="8">
    <location>
        <begin position="30"/>
        <end position="617"/>
    </location>
</feature>
<proteinExistence type="predicted"/>
<dbReference type="SMART" id="SM00369">
    <property type="entry name" value="LRR_TYP"/>
    <property type="match status" value="5"/>
</dbReference>
<reference evidence="11 12" key="1">
    <citation type="journal article" date="2019" name="Sci. Rep.">
        <title>A high-quality genome of Eragrostis curvula grass provides insights into Poaceae evolution and supports new strategies to enhance forage quality.</title>
        <authorList>
            <person name="Carballo J."/>
            <person name="Santos B.A.C.M."/>
            <person name="Zappacosta D."/>
            <person name="Garbus I."/>
            <person name="Selva J.P."/>
            <person name="Gallo C.A."/>
            <person name="Diaz A."/>
            <person name="Albertini E."/>
            <person name="Caccamo M."/>
            <person name="Echenique V."/>
        </authorList>
    </citation>
    <scope>NUCLEOTIDE SEQUENCE [LARGE SCALE GENOMIC DNA]</scope>
    <source>
        <strain evidence="12">cv. Victoria</strain>
        <tissue evidence="11">Leaf</tissue>
    </source>
</reference>
<keyword evidence="5" id="KW-0677">Repeat</keyword>
<comment type="caution">
    <text evidence="11">The sequence shown here is derived from an EMBL/GenBank/DDBJ whole genome shotgun (WGS) entry which is preliminary data.</text>
</comment>
<dbReference type="InterPro" id="IPR003591">
    <property type="entry name" value="Leu-rich_rpt_typical-subtyp"/>
</dbReference>
<dbReference type="PANTHER" id="PTHR48060">
    <property type="entry name" value="DNA DAMAGE-REPAIR/TOLERATION PROTEIN DRT100"/>
    <property type="match status" value="1"/>
</dbReference>
<dbReference type="OrthoDB" id="676979at2759"/>
<keyword evidence="12" id="KW-1185">Reference proteome</keyword>
<evidence type="ECO:0000313" key="11">
    <source>
        <dbReference type="EMBL" id="TVU20538.1"/>
    </source>
</evidence>
<dbReference type="InterPro" id="IPR053211">
    <property type="entry name" value="DNA_repair-toleration"/>
</dbReference>
<evidence type="ECO:0000259" key="9">
    <source>
        <dbReference type="Pfam" id="PF08263"/>
    </source>
</evidence>
<feature type="non-terminal residue" evidence="11">
    <location>
        <position position="1"/>
    </location>
</feature>
<organism evidence="11 12">
    <name type="scientific">Eragrostis curvula</name>
    <name type="common">weeping love grass</name>
    <dbReference type="NCBI Taxonomy" id="38414"/>
    <lineage>
        <taxon>Eukaryota</taxon>
        <taxon>Viridiplantae</taxon>
        <taxon>Streptophyta</taxon>
        <taxon>Embryophyta</taxon>
        <taxon>Tracheophyta</taxon>
        <taxon>Spermatophyta</taxon>
        <taxon>Magnoliopsida</taxon>
        <taxon>Liliopsida</taxon>
        <taxon>Poales</taxon>
        <taxon>Poaceae</taxon>
        <taxon>PACMAD clade</taxon>
        <taxon>Chloridoideae</taxon>
        <taxon>Eragrostideae</taxon>
        <taxon>Eragrostidinae</taxon>
        <taxon>Eragrostis</taxon>
    </lineage>
</organism>
<dbReference type="PANTHER" id="PTHR48060:SF21">
    <property type="entry name" value="L DOMAIN-LIKE PROTEIN"/>
    <property type="match status" value="1"/>
</dbReference>
<feature type="domain" description="Leucine-rich repeat-containing N-terminal plant-type" evidence="9">
    <location>
        <begin position="32"/>
        <end position="72"/>
    </location>
</feature>
<evidence type="ECO:0000256" key="6">
    <source>
        <dbReference type="ARBA" id="ARBA00022989"/>
    </source>
</evidence>
<evidence type="ECO:0000256" key="7">
    <source>
        <dbReference type="ARBA" id="ARBA00023136"/>
    </source>
</evidence>
<accession>A0A5J9UBL0</accession>
<dbReference type="AlphaFoldDB" id="A0A5J9UBL0"/>
<evidence type="ECO:0000256" key="3">
    <source>
        <dbReference type="ARBA" id="ARBA00022692"/>
    </source>
</evidence>
<evidence type="ECO:0000256" key="8">
    <source>
        <dbReference type="SAM" id="SignalP"/>
    </source>
</evidence>
<sequence>MAPSTRVLQLCFFYLAMVVACLFPGHAAGQVDEGQVLLEIKRAWGDPAELASWTAATAASRCNGGWAHVSCDASGRVASLALPNVTLPAGAAVPDAVGRLTALATLDLSNTSVGGGFPASLYNLTGLTYLALDHNNFTGEIPAALSKLTNLTYLALNENSFTGVIPRELGELTSLETLKLEVNSFGAGALPESFKNLKKLKTVWLAQCNLTGEFPSYFAEMPDMEWLDLSTNGFTGSIPPGIWNLTKLQYLYLYDNNLAGDVVINSTIGATGLIEIDIAMNQLSGTIPEGLGSLMNLRVLNLYQNNFSGEIPASIAQLRSLLILKLFSNKLTGSLPAELGKHSPVLRDIEVDDNNLSGPIPDGVCDNGKLWIISASNNSLNGSIPASLATCPALISLQLQNNKLSGEVPAELWTETKLITLLLQNNGQLTGTLPEKLFWNLTRLLIDNNRFSGPLPASAIRLQKFHAANNSFSGDIPAGLAAGMPLLQELDLSANRLEAAVLRGLADENLIGKGGSGRVIADAADECIRDAGYGDEVEAVFKLGIICTGAQPCTRPTMKDVLQILLRCEQGYQKTLDEKVAEYDAAPLIQVRGGSRRKQFSDDKEIDDDKADFDSSV</sequence>
<dbReference type="Pfam" id="PF13855">
    <property type="entry name" value="LRR_8"/>
    <property type="match status" value="1"/>
</dbReference>
<dbReference type="InterPro" id="IPR055414">
    <property type="entry name" value="LRR_R13L4/SHOC2-like"/>
</dbReference>
<dbReference type="PROSITE" id="PS51257">
    <property type="entry name" value="PROKAR_LIPOPROTEIN"/>
    <property type="match status" value="1"/>
</dbReference>
<keyword evidence="3" id="KW-0812">Transmembrane</keyword>
<keyword evidence="4 8" id="KW-0732">Signal</keyword>
<keyword evidence="7" id="KW-0472">Membrane</keyword>
<evidence type="ECO:0000259" key="10">
    <source>
        <dbReference type="Pfam" id="PF23598"/>
    </source>
</evidence>
<dbReference type="Pfam" id="PF08263">
    <property type="entry name" value="LRRNT_2"/>
    <property type="match status" value="1"/>
</dbReference>
<evidence type="ECO:0000256" key="2">
    <source>
        <dbReference type="ARBA" id="ARBA00022614"/>
    </source>
</evidence>
<evidence type="ECO:0000256" key="4">
    <source>
        <dbReference type="ARBA" id="ARBA00022729"/>
    </source>
</evidence>
<dbReference type="FunFam" id="3.80.10.10:FF:000095">
    <property type="entry name" value="LRR receptor-like serine/threonine-protein kinase GSO1"/>
    <property type="match status" value="2"/>
</dbReference>
<evidence type="ECO:0000256" key="5">
    <source>
        <dbReference type="ARBA" id="ARBA00022737"/>
    </source>
</evidence>
<comment type="subcellular location">
    <subcellularLocation>
        <location evidence="1">Membrane</location>
        <topology evidence="1">Single-pass membrane protein</topology>
    </subcellularLocation>
</comment>
<protein>
    <submittedName>
        <fullName evidence="11">Uncharacterized protein</fullName>
    </submittedName>
</protein>
<evidence type="ECO:0000256" key="1">
    <source>
        <dbReference type="ARBA" id="ARBA00004167"/>
    </source>
</evidence>
<keyword evidence="2" id="KW-0433">Leucine-rich repeat</keyword>
<dbReference type="Gene3D" id="3.80.10.10">
    <property type="entry name" value="Ribonuclease Inhibitor"/>
    <property type="match status" value="3"/>
</dbReference>
<dbReference type="InterPro" id="IPR032675">
    <property type="entry name" value="LRR_dom_sf"/>
</dbReference>
<feature type="signal peptide" evidence="8">
    <location>
        <begin position="1"/>
        <end position="29"/>
    </location>
</feature>
<name>A0A5J9UBL0_9POAL</name>
<dbReference type="Proteomes" id="UP000324897">
    <property type="component" value="Chromosome 7"/>
</dbReference>
<gene>
    <name evidence="11" type="ORF">EJB05_36751</name>
</gene>
<dbReference type="SUPFAM" id="SSF52058">
    <property type="entry name" value="L domain-like"/>
    <property type="match status" value="1"/>
</dbReference>
<keyword evidence="6" id="KW-1133">Transmembrane helix</keyword>
<dbReference type="Gramene" id="TVU20538">
    <property type="protein sequence ID" value="TVU20538"/>
    <property type="gene ID" value="EJB05_36751"/>
</dbReference>
<dbReference type="Pfam" id="PF00560">
    <property type="entry name" value="LRR_1"/>
    <property type="match status" value="2"/>
</dbReference>
<dbReference type="InterPro" id="IPR001611">
    <property type="entry name" value="Leu-rich_rpt"/>
</dbReference>
<dbReference type="Pfam" id="PF23598">
    <property type="entry name" value="LRR_14"/>
    <property type="match status" value="1"/>
</dbReference>
<dbReference type="GO" id="GO:0016020">
    <property type="term" value="C:membrane"/>
    <property type="evidence" value="ECO:0007669"/>
    <property type="project" value="UniProtKB-SubCell"/>
</dbReference>
<dbReference type="InterPro" id="IPR013210">
    <property type="entry name" value="LRR_N_plant-typ"/>
</dbReference>
<dbReference type="SUPFAM" id="SSF52047">
    <property type="entry name" value="RNI-like"/>
    <property type="match status" value="1"/>
</dbReference>
<evidence type="ECO:0000313" key="12">
    <source>
        <dbReference type="Proteomes" id="UP000324897"/>
    </source>
</evidence>